<evidence type="ECO:0008006" key="4">
    <source>
        <dbReference type="Google" id="ProtNLM"/>
    </source>
</evidence>
<dbReference type="Pfam" id="PF06035">
    <property type="entry name" value="Peptidase_C93"/>
    <property type="match status" value="1"/>
</dbReference>
<proteinExistence type="predicted"/>
<evidence type="ECO:0000256" key="1">
    <source>
        <dbReference type="SAM" id="SignalP"/>
    </source>
</evidence>
<dbReference type="AlphaFoldDB" id="A0A2N0D2A1"/>
<reference evidence="2 3" key="2">
    <citation type="submission" date="2017-12" db="EMBL/GenBank/DDBJ databases">
        <title>Genome sequence of Rhizobium sullae HCNT1 isolated from Sulla coronaria nodules and featuring peculiar denitrification phenotypes.</title>
        <authorList>
            <person name="De Diego-Diaz B."/>
            <person name="Treu L."/>
            <person name="Campanaro S."/>
            <person name="Da Silva Duarte V."/>
            <person name="Basaglia M."/>
            <person name="Favaro L."/>
            <person name="Casella S."/>
            <person name="Squartini A."/>
        </authorList>
    </citation>
    <scope>NUCLEOTIDE SEQUENCE [LARGE SCALE GENOMIC DNA]</scope>
    <source>
        <strain evidence="2 3">HCNT1</strain>
    </source>
</reference>
<dbReference type="STRING" id="1041146.GCA_000427985_00294"/>
<gene>
    <name evidence="2" type="ORF">CWR43_26995</name>
</gene>
<feature type="chain" id="PRO_5014637974" description="Transglutaminase-like cysteine proteinase BTLCP" evidence="1">
    <location>
        <begin position="30"/>
        <end position="324"/>
    </location>
</feature>
<reference evidence="2 3" key="1">
    <citation type="submission" date="2017-11" db="EMBL/GenBank/DDBJ databases">
        <authorList>
            <person name="Han C.G."/>
        </authorList>
    </citation>
    <scope>NUCLEOTIDE SEQUENCE [LARGE SCALE GENOMIC DNA]</scope>
    <source>
        <strain evidence="2 3">HCNT1</strain>
    </source>
</reference>
<dbReference type="PANTHER" id="PTHR39327">
    <property type="match status" value="1"/>
</dbReference>
<dbReference type="InterPro" id="IPR038765">
    <property type="entry name" value="Papain-like_cys_pep_sf"/>
</dbReference>
<dbReference type="InterPro" id="IPR010319">
    <property type="entry name" value="Transglutaminase-like_Cys_pept"/>
</dbReference>
<organism evidence="2 3">
    <name type="scientific">Rhizobium sullae</name>
    <name type="common">Rhizobium hedysari</name>
    <dbReference type="NCBI Taxonomy" id="50338"/>
    <lineage>
        <taxon>Bacteria</taxon>
        <taxon>Pseudomonadati</taxon>
        <taxon>Pseudomonadota</taxon>
        <taxon>Alphaproteobacteria</taxon>
        <taxon>Hyphomicrobiales</taxon>
        <taxon>Rhizobiaceae</taxon>
        <taxon>Rhizobium/Agrobacterium group</taxon>
        <taxon>Rhizobium</taxon>
    </lineage>
</organism>
<evidence type="ECO:0000313" key="2">
    <source>
        <dbReference type="EMBL" id="PKA40251.1"/>
    </source>
</evidence>
<protein>
    <recommendedName>
        <fullName evidence="4">Transglutaminase-like cysteine proteinase BTLCP</fullName>
    </recommendedName>
</protein>
<name>A0A2N0D2A1_RHISU</name>
<comment type="caution">
    <text evidence="2">The sequence shown here is derived from an EMBL/GenBank/DDBJ whole genome shotgun (WGS) entry which is preliminary data.</text>
</comment>
<dbReference type="Proteomes" id="UP000232164">
    <property type="component" value="Unassembled WGS sequence"/>
</dbReference>
<dbReference type="PANTHER" id="PTHR39327:SF1">
    <property type="entry name" value="BLR5470 PROTEIN"/>
    <property type="match status" value="1"/>
</dbReference>
<sequence length="324" mass="34748">MKRSTKAKILASFTLSSFAPLLLSSNVAAQMPEMQISATSYTSILATNTIYTLAQAGSMAGVFNLLRTAASDVSSAVQRINLAAVTQLPQAETASFTAETTASIKPGVPRKAVPSNDAVFGSVTIPFKRLAAVKRFAPSLAEMASGAAIKCGAKGCSDAAEVVKATLDKTGHASIRDKLNAVNVAVNRAIRYRRDADTYQTADYWATPSETLARQAGDCEDFAILKMAALRAEGVDMKDMSIVVLFDQKRQFYHAVLSVEVNGNYFILDNMRDQVLPDNRLPDYQPLFSIARGKGYLHGLRAGNKQVASRIPLEKVAPGEGAAY</sequence>
<feature type="signal peptide" evidence="1">
    <location>
        <begin position="1"/>
        <end position="29"/>
    </location>
</feature>
<dbReference type="Gene3D" id="3.10.620.30">
    <property type="match status" value="1"/>
</dbReference>
<keyword evidence="1" id="KW-0732">Signal</keyword>
<evidence type="ECO:0000313" key="3">
    <source>
        <dbReference type="Proteomes" id="UP000232164"/>
    </source>
</evidence>
<dbReference type="EMBL" id="PIQN01000022">
    <property type="protein sequence ID" value="PKA40251.1"/>
    <property type="molecule type" value="Genomic_DNA"/>
</dbReference>
<dbReference type="SUPFAM" id="SSF54001">
    <property type="entry name" value="Cysteine proteinases"/>
    <property type="match status" value="1"/>
</dbReference>
<accession>A0A2N0D2A1</accession>